<dbReference type="GO" id="GO:0006355">
    <property type="term" value="P:regulation of DNA-templated transcription"/>
    <property type="evidence" value="ECO:0007669"/>
    <property type="project" value="InterPro"/>
</dbReference>
<evidence type="ECO:0000313" key="5">
    <source>
        <dbReference type="Proteomes" id="UP000232323"/>
    </source>
</evidence>
<dbReference type="InterPro" id="IPR051491">
    <property type="entry name" value="Recombinase/Transposase-rel"/>
</dbReference>
<organism evidence="4 5">
    <name type="scientific">Chlamydomonas eustigma</name>
    <dbReference type="NCBI Taxonomy" id="1157962"/>
    <lineage>
        <taxon>Eukaryota</taxon>
        <taxon>Viridiplantae</taxon>
        <taxon>Chlorophyta</taxon>
        <taxon>core chlorophytes</taxon>
        <taxon>Chlorophyceae</taxon>
        <taxon>CS clade</taxon>
        <taxon>Chlamydomonadales</taxon>
        <taxon>Chlamydomonadaceae</taxon>
        <taxon>Chlamydomonas</taxon>
    </lineage>
</organism>
<comment type="caution">
    <text evidence="4">The sequence shown here is derived from an EMBL/GenBank/DDBJ whole genome shotgun (WGS) entry which is preliminary data.</text>
</comment>
<dbReference type="AlphaFoldDB" id="A0A250XS31"/>
<dbReference type="Pfam" id="PF07282">
    <property type="entry name" value="Cas12f1-like_TNB"/>
    <property type="match status" value="1"/>
</dbReference>
<accession>A0A250XS31</accession>
<reference evidence="4 5" key="1">
    <citation type="submission" date="2017-08" db="EMBL/GenBank/DDBJ databases">
        <title>Acidophilic green algal genome provides insights into adaptation to an acidic environment.</title>
        <authorList>
            <person name="Hirooka S."/>
            <person name="Hirose Y."/>
            <person name="Kanesaki Y."/>
            <person name="Higuchi S."/>
            <person name="Fujiwara T."/>
            <person name="Onuma R."/>
            <person name="Era A."/>
            <person name="Ohbayashi R."/>
            <person name="Uzuka A."/>
            <person name="Nozaki H."/>
            <person name="Yoshikawa H."/>
            <person name="Miyagishima S.Y."/>
        </authorList>
    </citation>
    <scope>NUCLEOTIDE SEQUENCE [LARGE SCALE GENOMIC DNA]</scope>
    <source>
        <strain evidence="4 5">NIES-2499</strain>
    </source>
</reference>
<name>A0A250XS31_9CHLO</name>
<evidence type="ECO:0008006" key="6">
    <source>
        <dbReference type="Google" id="ProtNLM"/>
    </source>
</evidence>
<dbReference type="SUPFAM" id="SSF46955">
    <property type="entry name" value="Putative DNA-binding domain"/>
    <property type="match status" value="1"/>
</dbReference>
<dbReference type="PANTHER" id="PTHR36172:SF1">
    <property type="entry name" value="RESOLVASE-RELATED"/>
    <property type="match status" value="1"/>
</dbReference>
<dbReference type="GO" id="GO:0003677">
    <property type="term" value="F:DNA binding"/>
    <property type="evidence" value="ECO:0007669"/>
    <property type="project" value="UniProtKB-KW"/>
</dbReference>
<dbReference type="EMBL" id="BEGY01000198">
    <property type="protein sequence ID" value="GAX85864.1"/>
    <property type="molecule type" value="Genomic_DNA"/>
</dbReference>
<dbReference type="InterPro" id="IPR000551">
    <property type="entry name" value="MerR-type_HTH_dom"/>
</dbReference>
<gene>
    <name evidence="4" type="ORF">CEUSTIGMA_g13280.t1</name>
</gene>
<evidence type="ECO:0000259" key="3">
    <source>
        <dbReference type="Pfam" id="PF13411"/>
    </source>
</evidence>
<evidence type="ECO:0000259" key="2">
    <source>
        <dbReference type="Pfam" id="PF07282"/>
    </source>
</evidence>
<evidence type="ECO:0000256" key="1">
    <source>
        <dbReference type="ARBA" id="ARBA00023125"/>
    </source>
</evidence>
<feature type="domain" description="Cas12f1-like TNB" evidence="2">
    <location>
        <begin position="311"/>
        <end position="376"/>
    </location>
</feature>
<dbReference type="InterPro" id="IPR010095">
    <property type="entry name" value="Cas12f1-like_TNB"/>
</dbReference>
<dbReference type="SMR" id="A0A250XS31"/>
<keyword evidence="5" id="KW-1185">Reference proteome</keyword>
<proteinExistence type="predicted"/>
<protein>
    <recommendedName>
        <fullName evidence="6">Transposase</fullName>
    </recommendedName>
</protein>
<evidence type="ECO:0000313" key="4">
    <source>
        <dbReference type="EMBL" id="GAX85864.1"/>
    </source>
</evidence>
<dbReference type="Proteomes" id="UP000232323">
    <property type="component" value="Unassembled WGS sequence"/>
</dbReference>
<dbReference type="Pfam" id="PF13411">
    <property type="entry name" value="MerR_1"/>
    <property type="match status" value="1"/>
</dbReference>
<keyword evidence="1" id="KW-0238">DNA-binding</keyword>
<dbReference type="PANTHER" id="PTHR36172">
    <property type="match status" value="1"/>
</dbReference>
<sequence>METPVGDRIGIVEFDYLPPTTHAMFYKPKDAAKLFGVSTESLRAWHREGAIDTEQAASGHHHYNIAEQTFSEPMQQDVDVLWAYESAFALKRGGHIKSFNMRYKSKKAVKQVFHCRPGAFNPEDMRIFKTRLKKGHSKLRTRKHDLSKFIAREDEGGHSDFTIQRLRPNAWYICLPRELKPSKPMFENAAYKACFIDPGVRSFGTFYSPEGVCGKYGEEFANLHLKSISDKIDRLKSLASKSRFKTARNMRWQKLQNKLTNKVTNLHWKTCTFLTTSFQKIFIPKIGLKGMVGQHRVIGCRTARQMLELSHGRFLERLRHSARTKQREVYIVPEAYTTKTCGRCGVVNENVGGRHVFNCPSCDFEMDRDLHAARNICPSTMSKMRLF</sequence>
<dbReference type="InterPro" id="IPR009061">
    <property type="entry name" value="DNA-bd_dom_put_sf"/>
</dbReference>
<feature type="domain" description="HTH merR-type" evidence="3">
    <location>
        <begin position="26"/>
        <end position="64"/>
    </location>
</feature>
<dbReference type="OrthoDB" id="2556737at2759"/>